<protein>
    <submittedName>
        <fullName evidence="1">Uncharacterized protein</fullName>
    </submittedName>
</protein>
<comment type="caution">
    <text evidence="1">The sequence shown here is derived from an EMBL/GenBank/DDBJ whole genome shotgun (WGS) entry which is preliminary data.</text>
</comment>
<proteinExistence type="predicted"/>
<gene>
    <name evidence="1" type="ORF">VAE063_630004</name>
</gene>
<dbReference type="EMBL" id="CALYLK010000101">
    <property type="protein sequence ID" value="CAH8207650.1"/>
    <property type="molecule type" value="Genomic_DNA"/>
</dbReference>
<reference evidence="1" key="1">
    <citation type="submission" date="2022-06" db="EMBL/GenBank/DDBJ databases">
        <authorList>
            <person name="Goudenege D."/>
            <person name="Le Roux F."/>
        </authorList>
    </citation>
    <scope>NUCLEOTIDE SEQUENCE</scope>
    <source>
        <strain evidence="1">12-063</strain>
    </source>
</reference>
<evidence type="ECO:0000313" key="2">
    <source>
        <dbReference type="Proteomes" id="UP001152658"/>
    </source>
</evidence>
<dbReference type="Proteomes" id="UP001152658">
    <property type="component" value="Unassembled WGS sequence"/>
</dbReference>
<dbReference type="RefSeq" id="WP_168786401.1">
    <property type="nucleotide sequence ID" value="NZ_CALYLF010000098.1"/>
</dbReference>
<keyword evidence="2" id="KW-1185">Reference proteome</keyword>
<organism evidence="1 2">
    <name type="scientific">Vibrio aestuarianus</name>
    <dbReference type="NCBI Taxonomy" id="28171"/>
    <lineage>
        <taxon>Bacteria</taxon>
        <taxon>Pseudomonadati</taxon>
        <taxon>Pseudomonadota</taxon>
        <taxon>Gammaproteobacteria</taxon>
        <taxon>Vibrionales</taxon>
        <taxon>Vibrionaceae</taxon>
        <taxon>Vibrio</taxon>
    </lineage>
</organism>
<accession>A0ABN8TQV1</accession>
<name>A0ABN8TQV1_9VIBR</name>
<evidence type="ECO:0000313" key="1">
    <source>
        <dbReference type="EMBL" id="CAH8207650.1"/>
    </source>
</evidence>
<sequence>MSKYTNLMMSLVAHTVVKAPFLFPERLMWMKRLHWVAQDYFRHIDDSEKYEEIKTFSLFEPRLKWKAKAISTLTAISSDDAKRLLKWKDKQETFRNVSSDVSILKQGSHNIGYFKTGFGRVGFNIDAILGVDSKYVEGCNVYLITLNNGHYYISAYWFLKEEATLALKDIDVSDITISLVDYHTCNPCSSKFGHCKLLDKFNYSHRLIFNGIENIYSDIKAVEKRLFQLLGIRSKGNQALALDVHVDEFEPYFIEYKPEKKLKTMSIPISELKFRVDEHWINRLPPFHSLINNPERKEFLFKPLELDDSPIDLVFIKSQVKEEVESHRGNDFAHRWYHPVGSHLTYLFIELVSKNYQSLDRKFSESLLSTYSDPKKSYQQVYKAFIEASVLEDQIQSILRSQGVFRTEGDGLILKDFMDRAQFSLKEIKNIKLDIETKKTAANELVQAANLTYQKRMAWLVAWLAVVQIVIACLSMDTADISGVINTLTTLISDLLS</sequence>